<accession>A0A4C1U6M1</accession>
<dbReference type="EMBL" id="BGZK01000134">
    <property type="protein sequence ID" value="GBP21938.1"/>
    <property type="molecule type" value="Genomic_DNA"/>
</dbReference>
<evidence type="ECO:0000256" key="1">
    <source>
        <dbReference type="SAM" id="MobiDB-lite"/>
    </source>
</evidence>
<sequence length="125" mass="15002">MNAWHSNACAKYTCYRPATSSVQYSKARRREKERYTKVGSRREKERFLANKKKIADKNNLADVTRFAEFVLYETPILFYLRDERRTDTKKLTRKQIHETSRPDGLFRNEDNERSLRTETDMLDTK</sequence>
<keyword evidence="3" id="KW-1185">Reference proteome</keyword>
<organism evidence="2 3">
    <name type="scientific">Eumeta variegata</name>
    <name type="common">Bagworm moth</name>
    <name type="synonym">Eumeta japonica</name>
    <dbReference type="NCBI Taxonomy" id="151549"/>
    <lineage>
        <taxon>Eukaryota</taxon>
        <taxon>Metazoa</taxon>
        <taxon>Ecdysozoa</taxon>
        <taxon>Arthropoda</taxon>
        <taxon>Hexapoda</taxon>
        <taxon>Insecta</taxon>
        <taxon>Pterygota</taxon>
        <taxon>Neoptera</taxon>
        <taxon>Endopterygota</taxon>
        <taxon>Lepidoptera</taxon>
        <taxon>Glossata</taxon>
        <taxon>Ditrysia</taxon>
        <taxon>Tineoidea</taxon>
        <taxon>Psychidae</taxon>
        <taxon>Oiketicinae</taxon>
        <taxon>Eumeta</taxon>
    </lineage>
</organism>
<comment type="caution">
    <text evidence="2">The sequence shown here is derived from an EMBL/GenBank/DDBJ whole genome shotgun (WGS) entry which is preliminary data.</text>
</comment>
<proteinExistence type="predicted"/>
<evidence type="ECO:0000313" key="3">
    <source>
        <dbReference type="Proteomes" id="UP000299102"/>
    </source>
</evidence>
<evidence type="ECO:0000313" key="2">
    <source>
        <dbReference type="EMBL" id="GBP21938.1"/>
    </source>
</evidence>
<gene>
    <name evidence="2" type="ORF">EVAR_7153_1</name>
</gene>
<dbReference type="Proteomes" id="UP000299102">
    <property type="component" value="Unassembled WGS sequence"/>
</dbReference>
<dbReference type="AlphaFoldDB" id="A0A4C1U6M1"/>
<protein>
    <submittedName>
        <fullName evidence="2">Uncharacterized protein</fullName>
    </submittedName>
</protein>
<reference evidence="2 3" key="1">
    <citation type="journal article" date="2019" name="Commun. Biol.">
        <title>The bagworm genome reveals a unique fibroin gene that provides high tensile strength.</title>
        <authorList>
            <person name="Kono N."/>
            <person name="Nakamura H."/>
            <person name="Ohtoshi R."/>
            <person name="Tomita M."/>
            <person name="Numata K."/>
            <person name="Arakawa K."/>
        </authorList>
    </citation>
    <scope>NUCLEOTIDE SEQUENCE [LARGE SCALE GENOMIC DNA]</scope>
</reference>
<feature type="region of interest" description="Disordered" evidence="1">
    <location>
        <begin position="87"/>
        <end position="125"/>
    </location>
</feature>
<name>A0A4C1U6M1_EUMVA</name>